<accession>A0A168KVM9</accession>
<organism evidence="7">
    <name type="scientific">Absidia glauca</name>
    <name type="common">Pin mould</name>
    <dbReference type="NCBI Taxonomy" id="4829"/>
    <lineage>
        <taxon>Eukaryota</taxon>
        <taxon>Fungi</taxon>
        <taxon>Fungi incertae sedis</taxon>
        <taxon>Mucoromycota</taxon>
        <taxon>Mucoromycotina</taxon>
        <taxon>Mucoromycetes</taxon>
        <taxon>Mucorales</taxon>
        <taxon>Cunninghamellaceae</taxon>
        <taxon>Absidia</taxon>
    </lineage>
</organism>
<evidence type="ECO:0000256" key="1">
    <source>
        <dbReference type="ARBA" id="ARBA00004123"/>
    </source>
</evidence>
<comment type="subcellular location">
    <subcellularLocation>
        <location evidence="1">Nucleus</location>
    </subcellularLocation>
</comment>
<dbReference type="PANTHER" id="PTHR10997">
    <property type="entry name" value="IMPORTIN-7, 8, 11"/>
    <property type="match status" value="1"/>
</dbReference>
<dbReference type="Pfam" id="PF25758">
    <property type="entry name" value="TPR_IPO11"/>
    <property type="match status" value="1"/>
</dbReference>
<dbReference type="InterPro" id="IPR011989">
    <property type="entry name" value="ARM-like"/>
</dbReference>
<dbReference type="PROSITE" id="PS50166">
    <property type="entry name" value="IMPORTIN_B_NT"/>
    <property type="match status" value="1"/>
</dbReference>
<gene>
    <name evidence="7" type="primary">ABSGL_00879.1 scaffold 958</name>
</gene>
<dbReference type="Gene3D" id="1.25.10.10">
    <property type="entry name" value="Leucine-rich Repeat Variant"/>
    <property type="match status" value="1"/>
</dbReference>
<dbReference type="OMA" id="SFHYVFH"/>
<feature type="region of interest" description="Disordered" evidence="5">
    <location>
        <begin position="922"/>
        <end position="944"/>
    </location>
</feature>
<feature type="domain" description="Importin N-terminal" evidence="6">
    <location>
        <begin position="26"/>
        <end position="98"/>
    </location>
</feature>
<dbReference type="GO" id="GO:0006606">
    <property type="term" value="P:protein import into nucleus"/>
    <property type="evidence" value="ECO:0007669"/>
    <property type="project" value="TreeGrafter"/>
</dbReference>
<keyword evidence="4" id="KW-0539">Nucleus</keyword>
<feature type="compositionally biased region" description="Basic and acidic residues" evidence="5">
    <location>
        <begin position="928"/>
        <end position="944"/>
    </location>
</feature>
<dbReference type="GO" id="GO:0031267">
    <property type="term" value="F:small GTPase binding"/>
    <property type="evidence" value="ECO:0007669"/>
    <property type="project" value="InterPro"/>
</dbReference>
<dbReference type="InterPro" id="IPR016024">
    <property type="entry name" value="ARM-type_fold"/>
</dbReference>
<dbReference type="STRING" id="4829.A0A168KVM9"/>
<evidence type="ECO:0000256" key="5">
    <source>
        <dbReference type="SAM" id="MobiDB-lite"/>
    </source>
</evidence>
<dbReference type="Pfam" id="PF03810">
    <property type="entry name" value="IBN_N"/>
    <property type="match status" value="1"/>
</dbReference>
<dbReference type="SUPFAM" id="SSF48371">
    <property type="entry name" value="ARM repeat"/>
    <property type="match status" value="1"/>
</dbReference>
<evidence type="ECO:0000256" key="4">
    <source>
        <dbReference type="ARBA" id="ARBA00023242"/>
    </source>
</evidence>
<dbReference type="InParanoid" id="A0A168KVM9"/>
<evidence type="ECO:0000259" key="6">
    <source>
        <dbReference type="PROSITE" id="PS50166"/>
    </source>
</evidence>
<dbReference type="InterPro" id="IPR001494">
    <property type="entry name" value="Importin-beta_N"/>
</dbReference>
<dbReference type="AlphaFoldDB" id="A0A168KVM9"/>
<evidence type="ECO:0000313" key="7">
    <source>
        <dbReference type="EMBL" id="SAL95550.1"/>
    </source>
</evidence>
<keyword evidence="8" id="KW-1185">Reference proteome</keyword>
<dbReference type="Proteomes" id="UP000078561">
    <property type="component" value="Unassembled WGS sequence"/>
</dbReference>
<keyword evidence="3" id="KW-0813">Transport</keyword>
<dbReference type="GO" id="GO:0005635">
    <property type="term" value="C:nuclear envelope"/>
    <property type="evidence" value="ECO:0007669"/>
    <property type="project" value="TreeGrafter"/>
</dbReference>
<protein>
    <recommendedName>
        <fullName evidence="6">Importin N-terminal domain-containing protein</fullName>
    </recommendedName>
</protein>
<sequence length="944" mass="106325">MSDARSQLLAVLVEAASQDYTRMKQAEELLKQWETERSFFATLQDIFYDTNLDHNVRFLSGIYLKNGIDRFWRRTAKNPLNPEEKTMIRARLLQFMAEPSKQLAAQNTVIIARIARLDFPAQWPELLTSLIEGIKTPGNDTNAVIIHHRCLETMYEVLSELSTRVLSSGRRQFAELAPPTFQVIANVYVAYVEQTIPQLMELLSSPTTSSLELRCGAVSSGLEVLAICIRCLRILMVSGIRDVHKFDETKTFLDLSYQHLQTYMESRSRLLAWPTTNNSGSHYTVTLTKAVETVVEEYGMIYLGLQKAHPVSVALCPKWIDIISYYWKNVVEQGDLVANQFGEADKANKSTAYQQFLLQGMQLVKGTIKTAANDGDTSISNNLAITDEEAALETEARHIIQQGFVTDAFVNECAETLITKYMLLTPGDQEQWEEDPEGWANSVDAENWEFELRPCAETTFINLLSQHRDQLCPILLNLLKQSNIQDFRGLLFRDAIYDAVGLGVHSLYGRLDFESFVSTQLVAEIANKDASYKILRRRIAWVLGRWVTESVSADCRVTIYEILLQLMVKEEDLVVRLSAAHSLKMAIDDWDFDIAILLPYLGSAMELMMTLINEVEESDTVMKLIADLNTVMDRAGAHVSPFAPKIVDLLTPLWARAQNEPLFQSALVVTFTKVAAEAHVYLLEDALDLWWTLLQGATVSTPELMDLLPVAVDLLDYDTENVKKVLWIIESYILLDPQTTIQNCALSLFAHLGSYISNSKAEVASNISHTIDMIFQSATLSTYGDALIQSGLLNNILDVFLQGQLYAYASMSYMCLFARLAIQDANTTISFIQSAGAQFKPGSPDFMGEIMDRWIDKFDNIGHPRQRKLTCLAFTNLIKTNNPSILQRLPGVMSIWGDVGAEVKQSDGESVLYSEADLEDDINQLETSPEKDRKSEVGRIHMPF</sequence>
<evidence type="ECO:0000256" key="2">
    <source>
        <dbReference type="ARBA" id="ARBA00007991"/>
    </source>
</evidence>
<comment type="similarity">
    <text evidence="2">Belongs to the importin beta family.</text>
</comment>
<dbReference type="FunCoup" id="A0A168KVM9">
    <property type="interactions" value="741"/>
</dbReference>
<dbReference type="InterPro" id="IPR058669">
    <property type="entry name" value="TPR_IPO7/11-like"/>
</dbReference>
<dbReference type="OrthoDB" id="361693at2759"/>
<dbReference type="GO" id="GO:0005829">
    <property type="term" value="C:cytosol"/>
    <property type="evidence" value="ECO:0007669"/>
    <property type="project" value="TreeGrafter"/>
</dbReference>
<dbReference type="EMBL" id="LT550334">
    <property type="protein sequence ID" value="SAL95550.1"/>
    <property type="molecule type" value="Genomic_DNA"/>
</dbReference>
<evidence type="ECO:0000313" key="8">
    <source>
        <dbReference type="Proteomes" id="UP000078561"/>
    </source>
</evidence>
<proteinExistence type="inferred from homology"/>
<reference evidence="7" key="1">
    <citation type="submission" date="2016-04" db="EMBL/GenBank/DDBJ databases">
        <authorList>
            <person name="Evans L.H."/>
            <person name="Alamgir A."/>
            <person name="Owens N."/>
            <person name="Weber N.D."/>
            <person name="Virtaneva K."/>
            <person name="Barbian K."/>
            <person name="Babar A."/>
            <person name="Rosenke K."/>
        </authorList>
    </citation>
    <scope>NUCLEOTIDE SEQUENCE [LARGE SCALE GENOMIC DNA]</scope>
    <source>
        <strain evidence="7">CBS 101.48</strain>
    </source>
</reference>
<evidence type="ECO:0000256" key="3">
    <source>
        <dbReference type="ARBA" id="ARBA00022448"/>
    </source>
</evidence>
<dbReference type="PANTHER" id="PTHR10997:SF7">
    <property type="entry name" value="IMPORTIN-11"/>
    <property type="match status" value="1"/>
</dbReference>
<name>A0A168KVM9_ABSGL</name>
<dbReference type="SMART" id="SM00913">
    <property type="entry name" value="IBN_N"/>
    <property type="match status" value="1"/>
</dbReference>